<keyword evidence="3" id="KW-1185">Reference proteome</keyword>
<feature type="compositionally biased region" description="Low complexity" evidence="1">
    <location>
        <begin position="410"/>
        <end position="446"/>
    </location>
</feature>
<dbReference type="OrthoDB" id="3256408at2759"/>
<dbReference type="EMBL" id="KN831768">
    <property type="protein sequence ID" value="KIM49880.1"/>
    <property type="molecule type" value="Genomic_DNA"/>
</dbReference>
<evidence type="ECO:0000313" key="2">
    <source>
        <dbReference type="EMBL" id="KIM49880.1"/>
    </source>
</evidence>
<organism evidence="2 3">
    <name type="scientific">Hebeloma cylindrosporum</name>
    <dbReference type="NCBI Taxonomy" id="76867"/>
    <lineage>
        <taxon>Eukaryota</taxon>
        <taxon>Fungi</taxon>
        <taxon>Dikarya</taxon>
        <taxon>Basidiomycota</taxon>
        <taxon>Agaricomycotina</taxon>
        <taxon>Agaricomycetes</taxon>
        <taxon>Agaricomycetidae</taxon>
        <taxon>Agaricales</taxon>
        <taxon>Agaricineae</taxon>
        <taxon>Hymenogastraceae</taxon>
        <taxon>Hebeloma</taxon>
    </lineage>
</organism>
<feature type="region of interest" description="Disordered" evidence="1">
    <location>
        <begin position="159"/>
        <end position="178"/>
    </location>
</feature>
<dbReference type="AlphaFoldDB" id="A0A0C3CMF8"/>
<name>A0A0C3CMF8_HEBCY</name>
<dbReference type="HOGENOM" id="CLU_476538_0_0_1"/>
<accession>A0A0C3CMF8</accession>
<feature type="region of interest" description="Disordered" evidence="1">
    <location>
        <begin position="103"/>
        <end position="145"/>
    </location>
</feature>
<feature type="region of interest" description="Disordered" evidence="1">
    <location>
        <begin position="203"/>
        <end position="227"/>
    </location>
</feature>
<sequence length="572" mass="63401">MPRNKNSAHGYKRSRTNEGAGYSSSFADRPYSSKGTISSAVGDDTAGIHSPSFYLDPDVTFHSEDGSYTLSNHLEPIQDLFLPNWTLYHEDGKEETNVTIDHPEHTLSPWSSSPDSVDSDLDDESPSPHEDNDHDHMYYPPSPSIYHIEESKYPAHLYTPDQQHAPLPTSPPFSPDADGWGSRGPSLFADDYSFALYDPPTTIPCSPSRRTSRELPEDDDHAANDSQRFVRLRSLPGAETDDDLIPTELASKNYIPDPSILVHTTPPRDIDGLLLWDLPKMRDVPPVRSPSPEEEEELFALDPEVFAELAGKEMGAEMQRIRELRERRIGRTESWERERFREISALLRLKMQMLGNHRDRKRPSEFDAGDGNVEERDHQGSTSTSNEVAPCVACSSDLPDLLVPDPPDATPTTSSNLPLNSTSTPTSTLASPAPTTASTSTPTSTPTSPPPAKSPSKPKITNMAQLVANMVFHRQQQDTLRRPPPIRAPRTWPGLPSSYGNTLPIPKPKTYPTPRSPLRQVSLPSDLEFQDEGEDNNDEERISASLMDSPLPLSPLVLMDSPLGLGWLTLPQ</sequence>
<reference evidence="3" key="2">
    <citation type="submission" date="2015-01" db="EMBL/GenBank/DDBJ databases">
        <title>Evolutionary Origins and Diversification of the Mycorrhizal Mutualists.</title>
        <authorList>
            <consortium name="DOE Joint Genome Institute"/>
            <consortium name="Mycorrhizal Genomics Consortium"/>
            <person name="Kohler A."/>
            <person name="Kuo A."/>
            <person name="Nagy L.G."/>
            <person name="Floudas D."/>
            <person name="Copeland A."/>
            <person name="Barry K.W."/>
            <person name="Cichocki N."/>
            <person name="Veneault-Fourrey C."/>
            <person name="LaButti K."/>
            <person name="Lindquist E.A."/>
            <person name="Lipzen A."/>
            <person name="Lundell T."/>
            <person name="Morin E."/>
            <person name="Murat C."/>
            <person name="Riley R."/>
            <person name="Ohm R."/>
            <person name="Sun H."/>
            <person name="Tunlid A."/>
            <person name="Henrissat B."/>
            <person name="Grigoriev I.V."/>
            <person name="Hibbett D.S."/>
            <person name="Martin F."/>
        </authorList>
    </citation>
    <scope>NUCLEOTIDE SEQUENCE [LARGE SCALE GENOMIC DNA]</scope>
    <source>
        <strain evidence="3">h7</strain>
    </source>
</reference>
<evidence type="ECO:0000313" key="3">
    <source>
        <dbReference type="Proteomes" id="UP000053424"/>
    </source>
</evidence>
<evidence type="ECO:0000256" key="1">
    <source>
        <dbReference type="SAM" id="MobiDB-lite"/>
    </source>
</evidence>
<proteinExistence type="predicted"/>
<dbReference type="Proteomes" id="UP000053424">
    <property type="component" value="Unassembled WGS sequence"/>
</dbReference>
<feature type="region of interest" description="Disordered" evidence="1">
    <location>
        <begin position="356"/>
        <end position="458"/>
    </location>
</feature>
<feature type="region of interest" description="Disordered" evidence="1">
    <location>
        <begin position="475"/>
        <end position="546"/>
    </location>
</feature>
<feature type="compositionally biased region" description="Basic and acidic residues" evidence="1">
    <location>
        <begin position="126"/>
        <end position="137"/>
    </location>
</feature>
<feature type="compositionally biased region" description="Acidic residues" evidence="1">
    <location>
        <begin position="528"/>
        <end position="538"/>
    </location>
</feature>
<protein>
    <submittedName>
        <fullName evidence="2">Uncharacterized protein</fullName>
    </submittedName>
</protein>
<feature type="compositionally biased region" description="Pro residues" evidence="1">
    <location>
        <begin position="505"/>
        <end position="515"/>
    </location>
</feature>
<gene>
    <name evidence="2" type="ORF">M413DRAFT_118267</name>
</gene>
<feature type="region of interest" description="Disordered" evidence="1">
    <location>
        <begin position="1"/>
        <end position="43"/>
    </location>
</feature>
<reference evidence="2 3" key="1">
    <citation type="submission" date="2014-04" db="EMBL/GenBank/DDBJ databases">
        <authorList>
            <consortium name="DOE Joint Genome Institute"/>
            <person name="Kuo A."/>
            <person name="Gay G."/>
            <person name="Dore J."/>
            <person name="Kohler A."/>
            <person name="Nagy L.G."/>
            <person name="Floudas D."/>
            <person name="Copeland A."/>
            <person name="Barry K.W."/>
            <person name="Cichocki N."/>
            <person name="Veneault-Fourrey C."/>
            <person name="LaButti K."/>
            <person name="Lindquist E.A."/>
            <person name="Lipzen A."/>
            <person name="Lundell T."/>
            <person name="Morin E."/>
            <person name="Murat C."/>
            <person name="Sun H."/>
            <person name="Tunlid A."/>
            <person name="Henrissat B."/>
            <person name="Grigoriev I.V."/>
            <person name="Hibbett D.S."/>
            <person name="Martin F."/>
            <person name="Nordberg H.P."/>
            <person name="Cantor M.N."/>
            <person name="Hua S.X."/>
        </authorList>
    </citation>
    <scope>NUCLEOTIDE SEQUENCE [LARGE SCALE GENOMIC DNA]</scope>
    <source>
        <strain evidence="3">h7</strain>
    </source>
</reference>